<dbReference type="Gene3D" id="2.120.10.10">
    <property type="match status" value="1"/>
</dbReference>
<dbReference type="Proteomes" id="UP000250369">
    <property type="component" value="Unassembled WGS sequence"/>
</dbReference>
<dbReference type="EMBL" id="QMFB01000037">
    <property type="protein sequence ID" value="RAV11485.1"/>
    <property type="molecule type" value="Genomic_DNA"/>
</dbReference>
<keyword evidence="3" id="KW-1185">Reference proteome</keyword>
<proteinExistence type="predicted"/>
<dbReference type="PANTHER" id="PTHR43752">
    <property type="entry name" value="BNR/ASP-BOX REPEAT FAMILY PROTEIN"/>
    <property type="match status" value="1"/>
</dbReference>
<protein>
    <recommendedName>
        <fullName evidence="1">Sialidase domain-containing protein</fullName>
    </recommendedName>
</protein>
<name>A0A329LU22_9BACL</name>
<dbReference type="OrthoDB" id="41724at2"/>
<accession>A0A329LU22</accession>
<feature type="domain" description="Sialidase" evidence="1">
    <location>
        <begin position="148"/>
        <end position="328"/>
    </location>
</feature>
<comment type="caution">
    <text evidence="2">The sequence shown here is derived from an EMBL/GenBank/DDBJ whole genome shotgun (WGS) entry which is preliminary data.</text>
</comment>
<dbReference type="InterPro" id="IPR011040">
    <property type="entry name" value="Sialidase"/>
</dbReference>
<dbReference type="SUPFAM" id="SSF50939">
    <property type="entry name" value="Sialidases"/>
    <property type="match status" value="1"/>
</dbReference>
<evidence type="ECO:0000313" key="2">
    <source>
        <dbReference type="EMBL" id="RAV11485.1"/>
    </source>
</evidence>
<evidence type="ECO:0000259" key="1">
    <source>
        <dbReference type="Pfam" id="PF13088"/>
    </source>
</evidence>
<sequence length="560" mass="61171">MQSHMIHSAVAELLYEDSNYNVGPVIVLSDGSLFTIMGATKKSLHSLDRTISSHYVFGRQSFDRGRTWTNPETIVSFPRQPGWISGVHLLQSRDGFVHVFSIRITAYNWEENDFQGDILHTRMDDIHGTNAVTQKVMCLDRYTGAINSVLQTSGGRIVVPFSTLVQSGNGESLCFVCSTIFSDDEGMTWQVSNDLSVSDGETHVETGAMEPIIGELDNGSLLMLIRTTLGHLYYALSADGGASWGEVKRTGFRSSNSPSSLVRLDNGDLVKIWNHCEGYPSNEAISISYARQAMHAAISEDGGITWNGYREIVHRRTDDPADTHISYPFPTAFGGDDVLVKYFTVQSKDGEAWIEPHAKIVQFSATFLKERTMTEWFDRGLAAWTTGGRGVSVSEEEGKPVMQLAAEASSETGNETAVACLNFPYGSAGSLRITMKAASDLSGAKLILSELYIDPVHYTSSDEAVRQITEKVLQQCIVIDLTGSADLWRELLVSWDVAVQVVHVTAADGTGSKSIAIRGKVGGYSYATLCVESANGKREQLSIAMVKAESHRGGVSDIDM</sequence>
<dbReference type="Pfam" id="PF13088">
    <property type="entry name" value="BNR_2"/>
    <property type="match status" value="1"/>
</dbReference>
<evidence type="ECO:0000313" key="3">
    <source>
        <dbReference type="Proteomes" id="UP000250369"/>
    </source>
</evidence>
<dbReference type="InterPro" id="IPR036278">
    <property type="entry name" value="Sialidase_sf"/>
</dbReference>
<organism evidence="2 3">
    <name type="scientific">Paenibacillus contaminans</name>
    <dbReference type="NCBI Taxonomy" id="450362"/>
    <lineage>
        <taxon>Bacteria</taxon>
        <taxon>Bacillati</taxon>
        <taxon>Bacillota</taxon>
        <taxon>Bacilli</taxon>
        <taxon>Bacillales</taxon>
        <taxon>Paenibacillaceae</taxon>
        <taxon>Paenibacillus</taxon>
    </lineage>
</organism>
<dbReference type="CDD" id="cd15482">
    <property type="entry name" value="Sialidase_non-viral"/>
    <property type="match status" value="1"/>
</dbReference>
<dbReference type="PANTHER" id="PTHR43752:SF2">
    <property type="entry name" value="BNR_ASP-BOX REPEAT FAMILY PROTEIN"/>
    <property type="match status" value="1"/>
</dbReference>
<reference evidence="2 3" key="1">
    <citation type="journal article" date="2009" name="Int. J. Syst. Evol. Microbiol.">
        <title>Paenibacillus contaminans sp. nov., isolated from a contaminated laboratory plate.</title>
        <authorList>
            <person name="Chou J.H."/>
            <person name="Lee J.H."/>
            <person name="Lin M.C."/>
            <person name="Chang P.S."/>
            <person name="Arun A.B."/>
            <person name="Young C.C."/>
            <person name="Chen W.M."/>
        </authorList>
    </citation>
    <scope>NUCLEOTIDE SEQUENCE [LARGE SCALE GENOMIC DNA]</scope>
    <source>
        <strain evidence="2 3">CKOBP-6</strain>
    </source>
</reference>
<gene>
    <name evidence="2" type="ORF">DQG23_36175</name>
</gene>
<dbReference type="AlphaFoldDB" id="A0A329LU22"/>
<dbReference type="RefSeq" id="WP_113035915.1">
    <property type="nucleotide sequence ID" value="NZ_QMFB01000037.1"/>
</dbReference>